<evidence type="ECO:0000256" key="4">
    <source>
        <dbReference type="ARBA" id="ARBA00022989"/>
    </source>
</evidence>
<keyword evidence="8" id="KW-1185">Reference proteome</keyword>
<dbReference type="InterPro" id="IPR002781">
    <property type="entry name" value="TM_pro_TauE-like"/>
</dbReference>
<dbReference type="PANTHER" id="PTHR43701">
    <property type="entry name" value="MEMBRANE TRANSPORTER PROTEIN MJ0441-RELATED"/>
    <property type="match status" value="1"/>
</dbReference>
<comment type="subcellular location">
    <subcellularLocation>
        <location evidence="6">Cell membrane</location>
        <topology evidence="6">Multi-pass membrane protein</topology>
    </subcellularLocation>
    <subcellularLocation>
        <location evidence="1">Membrane</location>
        <topology evidence="1">Multi-pass membrane protein</topology>
    </subcellularLocation>
</comment>
<feature type="transmembrane region" description="Helical" evidence="6">
    <location>
        <begin position="83"/>
        <end position="102"/>
    </location>
</feature>
<feature type="transmembrane region" description="Helical" evidence="6">
    <location>
        <begin position="51"/>
        <end position="71"/>
    </location>
</feature>
<keyword evidence="3 6" id="KW-0812">Transmembrane</keyword>
<gene>
    <name evidence="7" type="ORF">JEOSCH030_00435</name>
</gene>
<dbReference type="InterPro" id="IPR051598">
    <property type="entry name" value="TSUP/Inactive_protease-like"/>
</dbReference>
<protein>
    <recommendedName>
        <fullName evidence="6">Probable membrane transporter protein</fullName>
    </recommendedName>
</protein>
<dbReference type="AlphaFoldDB" id="A0A6V7R5Z2"/>
<keyword evidence="5 6" id="KW-0472">Membrane</keyword>
<dbReference type="EMBL" id="CAJEWE010000006">
    <property type="protein sequence ID" value="CAD2072810.1"/>
    <property type="molecule type" value="Genomic_DNA"/>
</dbReference>
<evidence type="ECO:0000313" key="7">
    <source>
        <dbReference type="EMBL" id="CAD2072810.1"/>
    </source>
</evidence>
<feature type="transmembrane region" description="Helical" evidence="6">
    <location>
        <begin position="108"/>
        <end position="125"/>
    </location>
</feature>
<evidence type="ECO:0000313" key="8">
    <source>
        <dbReference type="Proteomes" id="UP000521032"/>
    </source>
</evidence>
<proteinExistence type="inferred from homology"/>
<organism evidence="7 8">
    <name type="scientific">Phocicoccus schoeneichii</name>
    <dbReference type="NCBI Taxonomy" id="1812261"/>
    <lineage>
        <taxon>Bacteria</taxon>
        <taxon>Bacillati</taxon>
        <taxon>Bacillota</taxon>
        <taxon>Bacilli</taxon>
        <taxon>Bacillales</taxon>
        <taxon>Salinicoccaceae</taxon>
        <taxon>Phocicoccus</taxon>
    </lineage>
</organism>
<feature type="transmembrane region" description="Helical" evidence="6">
    <location>
        <begin position="7"/>
        <end position="39"/>
    </location>
</feature>
<evidence type="ECO:0000256" key="2">
    <source>
        <dbReference type="ARBA" id="ARBA00009142"/>
    </source>
</evidence>
<comment type="caution">
    <text evidence="7">The sequence shown here is derived from an EMBL/GenBank/DDBJ whole genome shotgun (WGS) entry which is preliminary data.</text>
</comment>
<dbReference type="Pfam" id="PF01925">
    <property type="entry name" value="TauE"/>
    <property type="match status" value="1"/>
</dbReference>
<dbReference type="Proteomes" id="UP000521032">
    <property type="component" value="Unassembled WGS sequence"/>
</dbReference>
<feature type="transmembrane region" description="Helical" evidence="6">
    <location>
        <begin position="189"/>
        <end position="211"/>
    </location>
</feature>
<comment type="similarity">
    <text evidence="2 6">Belongs to the 4-toluene sulfonate uptake permease (TSUP) (TC 2.A.102) family.</text>
</comment>
<sequence>MILTIIILILIGLGSSVLGALVGIGGGIIIVPALVFIGINLGMIEGMTPQIAIGTSSMILVITGLSGMLAYGKSNQVDRYNGSIFLIGLVPGAFVGSYASSYLTIDSFNLYFGIFLIFISILLTVRDKIKPIKMFQNPKYMRPHVDKDGNVHNYGVQPSIAIILTFIVGFVTGLFGIGGGALMTPLMLIVFRMPASIAIGTSMMLIFFSSMSSAVGHAFQAHVSYWSLLLLAPAAFYGARLGAKISHRFSNDSLVSLLRGALFLIGIYLIIQTVI</sequence>
<dbReference type="GO" id="GO:0005886">
    <property type="term" value="C:plasma membrane"/>
    <property type="evidence" value="ECO:0007669"/>
    <property type="project" value="UniProtKB-SubCell"/>
</dbReference>
<dbReference type="RefSeq" id="WP_186085378.1">
    <property type="nucleotide sequence ID" value="NZ_BMDB01000001.1"/>
</dbReference>
<accession>A0A6V7R5Z2</accession>
<evidence type="ECO:0000256" key="6">
    <source>
        <dbReference type="RuleBase" id="RU363041"/>
    </source>
</evidence>
<keyword evidence="6" id="KW-1003">Cell membrane</keyword>
<evidence type="ECO:0000256" key="1">
    <source>
        <dbReference type="ARBA" id="ARBA00004141"/>
    </source>
</evidence>
<evidence type="ECO:0000256" key="5">
    <source>
        <dbReference type="ARBA" id="ARBA00023136"/>
    </source>
</evidence>
<feature type="transmembrane region" description="Helical" evidence="6">
    <location>
        <begin position="253"/>
        <end position="271"/>
    </location>
</feature>
<reference evidence="7 8" key="1">
    <citation type="submission" date="2020-07" db="EMBL/GenBank/DDBJ databases">
        <authorList>
            <person name="Criscuolo A."/>
        </authorList>
    </citation>
    <scope>NUCLEOTIDE SEQUENCE [LARGE SCALE GENOMIC DNA]</scope>
    <source>
        <strain evidence="8">CIP 111030</strain>
    </source>
</reference>
<keyword evidence="4 6" id="KW-1133">Transmembrane helix</keyword>
<feature type="transmembrane region" description="Helical" evidence="6">
    <location>
        <begin position="223"/>
        <end position="241"/>
    </location>
</feature>
<dbReference type="PANTHER" id="PTHR43701:SF2">
    <property type="entry name" value="MEMBRANE TRANSPORTER PROTEIN YJNA-RELATED"/>
    <property type="match status" value="1"/>
</dbReference>
<evidence type="ECO:0000256" key="3">
    <source>
        <dbReference type="ARBA" id="ARBA00022692"/>
    </source>
</evidence>
<name>A0A6V7R5Z2_9BACL</name>
<feature type="transmembrane region" description="Helical" evidence="6">
    <location>
        <begin position="160"/>
        <end position="183"/>
    </location>
</feature>